<evidence type="ECO:0000313" key="3">
    <source>
        <dbReference type="Proteomes" id="UP000095751"/>
    </source>
</evidence>
<proteinExistence type="predicted"/>
<dbReference type="Gene3D" id="1.20.1050.10">
    <property type="match status" value="1"/>
</dbReference>
<dbReference type="InterPro" id="IPR036282">
    <property type="entry name" value="Glutathione-S-Trfase_C_sf"/>
</dbReference>
<dbReference type="SUPFAM" id="SSF47616">
    <property type="entry name" value="GST C-terminal domain-like"/>
    <property type="match status" value="1"/>
</dbReference>
<name>A0A1E7FUD6_9STRA</name>
<feature type="compositionally biased region" description="Polar residues" evidence="1">
    <location>
        <begin position="137"/>
        <end position="149"/>
    </location>
</feature>
<evidence type="ECO:0000256" key="1">
    <source>
        <dbReference type="SAM" id="MobiDB-lite"/>
    </source>
</evidence>
<evidence type="ECO:0000313" key="2">
    <source>
        <dbReference type="EMBL" id="OEU21766.1"/>
    </source>
</evidence>
<dbReference type="KEGG" id="fcy:FRACYDRAFT_231912"/>
<gene>
    <name evidence="2" type="ORF">FRACYDRAFT_231912</name>
</gene>
<reference evidence="2 3" key="1">
    <citation type="submission" date="2016-09" db="EMBL/GenBank/DDBJ databases">
        <title>Extensive genetic diversity and differential bi-allelic expression allows diatom success in the polar Southern Ocean.</title>
        <authorList>
            <consortium name="DOE Joint Genome Institute"/>
            <person name="Mock T."/>
            <person name="Otillar R.P."/>
            <person name="Strauss J."/>
            <person name="Dupont C."/>
            <person name="Frickenhaus S."/>
            <person name="Maumus F."/>
            <person name="Mcmullan M."/>
            <person name="Sanges R."/>
            <person name="Schmutz J."/>
            <person name="Toseland A."/>
            <person name="Valas R."/>
            <person name="Veluchamy A."/>
            <person name="Ward B.J."/>
            <person name="Allen A."/>
            <person name="Barry K."/>
            <person name="Falciatore A."/>
            <person name="Ferrante M."/>
            <person name="Fortunato A.E."/>
            <person name="Gloeckner G."/>
            <person name="Gruber A."/>
            <person name="Hipkin R."/>
            <person name="Janech M."/>
            <person name="Kroth P."/>
            <person name="Leese F."/>
            <person name="Lindquist E."/>
            <person name="Lyon B.R."/>
            <person name="Martin J."/>
            <person name="Mayer C."/>
            <person name="Parker M."/>
            <person name="Quesneville H."/>
            <person name="Raymond J."/>
            <person name="Uhlig C."/>
            <person name="Valentin K.U."/>
            <person name="Worden A.Z."/>
            <person name="Armbrust E.V."/>
            <person name="Bowler C."/>
            <person name="Green B."/>
            <person name="Moulton V."/>
            <person name="Van Oosterhout C."/>
            <person name="Grigoriev I."/>
        </authorList>
    </citation>
    <scope>NUCLEOTIDE SEQUENCE [LARGE SCALE GENOMIC DNA]</scope>
    <source>
        <strain evidence="2 3">CCMP1102</strain>
    </source>
</reference>
<dbReference type="Proteomes" id="UP000095751">
    <property type="component" value="Unassembled WGS sequence"/>
</dbReference>
<keyword evidence="3" id="KW-1185">Reference proteome</keyword>
<organism evidence="2 3">
    <name type="scientific">Fragilariopsis cylindrus CCMP1102</name>
    <dbReference type="NCBI Taxonomy" id="635003"/>
    <lineage>
        <taxon>Eukaryota</taxon>
        <taxon>Sar</taxon>
        <taxon>Stramenopiles</taxon>
        <taxon>Ochrophyta</taxon>
        <taxon>Bacillariophyta</taxon>
        <taxon>Bacillariophyceae</taxon>
        <taxon>Bacillariophycidae</taxon>
        <taxon>Bacillariales</taxon>
        <taxon>Bacillariaceae</taxon>
        <taxon>Fragilariopsis</taxon>
    </lineage>
</organism>
<dbReference type="OrthoDB" id="2309723at2759"/>
<protein>
    <submittedName>
        <fullName evidence="2">Uncharacterized protein</fullName>
    </submittedName>
</protein>
<dbReference type="AlphaFoldDB" id="A0A1E7FUD6"/>
<feature type="region of interest" description="Disordered" evidence="1">
    <location>
        <begin position="126"/>
        <end position="201"/>
    </location>
</feature>
<sequence length="306" mass="35327">MNVSAVRGREIKSQRARELDELRSRGRTKCLREKLNDFSSPLQTAEEARQFLLACRDQSKREWAMNDDGSWATAANGEGRPALTSNSVDYNSFLMTQRKRQKELKLRRKEAEQLLHGFRGSYGESFGTWSPRKNKNGRSSFGYSTTSDSLMDPDHSSSRRQSSMPRLENPNYWDDDEEGRDDNDQFGERVPPSPLGSHRKDFLYDSRHYDGTEYPRTSQEWIVANGVSLANTRLVMMTPTLLNFCREVYQMPGVAETCQMDQIKAHFFGSHAEWNKYSVVPRGLGFMRYLDMPHDRDKLEGFGHLL</sequence>
<dbReference type="EMBL" id="KV784353">
    <property type="protein sequence ID" value="OEU21766.1"/>
    <property type="molecule type" value="Genomic_DNA"/>
</dbReference>
<dbReference type="InParanoid" id="A0A1E7FUD6"/>
<accession>A0A1E7FUD6</accession>